<dbReference type="Proteomes" id="UP001451303">
    <property type="component" value="Unassembled WGS sequence"/>
</dbReference>
<dbReference type="EMBL" id="JAVLET010000004">
    <property type="protein sequence ID" value="KAL0470323.1"/>
    <property type="molecule type" value="Genomic_DNA"/>
</dbReference>
<organism evidence="3 4">
    <name type="scientific">Neurospora intermedia</name>
    <dbReference type="NCBI Taxonomy" id="5142"/>
    <lineage>
        <taxon>Eukaryota</taxon>
        <taxon>Fungi</taxon>
        <taxon>Dikarya</taxon>
        <taxon>Ascomycota</taxon>
        <taxon>Pezizomycotina</taxon>
        <taxon>Sordariomycetes</taxon>
        <taxon>Sordariomycetidae</taxon>
        <taxon>Sordariales</taxon>
        <taxon>Sordariaceae</taxon>
        <taxon>Neurospora</taxon>
    </lineage>
</organism>
<evidence type="ECO:0000256" key="2">
    <source>
        <dbReference type="SAM" id="SignalP"/>
    </source>
</evidence>
<protein>
    <submittedName>
        <fullName evidence="3">Uncharacterized protein</fullName>
    </submittedName>
</protein>
<comment type="caution">
    <text evidence="3">The sequence shown here is derived from an EMBL/GenBank/DDBJ whole genome shotgun (WGS) entry which is preliminary data.</text>
</comment>
<name>A0ABR3DDF8_NEUIN</name>
<evidence type="ECO:0000313" key="3">
    <source>
        <dbReference type="EMBL" id="KAL0470323.1"/>
    </source>
</evidence>
<reference evidence="3 4" key="1">
    <citation type="submission" date="2023-09" db="EMBL/GenBank/DDBJ databases">
        <title>Multi-omics analysis of a traditional fermented food reveals byproduct-associated fungal strains for waste-to-food upcycling.</title>
        <authorList>
            <consortium name="Lawrence Berkeley National Laboratory"/>
            <person name="Rekdal V.M."/>
            <person name="Villalobos-Escobedo J.M."/>
            <person name="Rodriguez-Valeron N."/>
            <person name="Garcia M.O."/>
            <person name="Vasquez D.P."/>
            <person name="Damayanti I."/>
            <person name="Sorensen P.M."/>
            <person name="Baidoo E.E."/>
            <person name="De Carvalho A.C."/>
            <person name="Riley R."/>
            <person name="Lipzen A."/>
            <person name="He G."/>
            <person name="Yan M."/>
            <person name="Haridas S."/>
            <person name="Daum C."/>
            <person name="Yoshinaga Y."/>
            <person name="Ng V."/>
            <person name="Grigoriev I.V."/>
            <person name="Munk R."/>
            <person name="Nuraida L."/>
            <person name="Wijaya C.H."/>
            <person name="Morales P.-C."/>
            <person name="Keasling J.D."/>
        </authorList>
    </citation>
    <scope>NUCLEOTIDE SEQUENCE [LARGE SCALE GENOMIC DNA]</scope>
    <source>
        <strain evidence="3 4">FGSC 2613</strain>
    </source>
</reference>
<evidence type="ECO:0000256" key="1">
    <source>
        <dbReference type="SAM" id="MobiDB-lite"/>
    </source>
</evidence>
<feature type="chain" id="PRO_5046620646" evidence="2">
    <location>
        <begin position="20"/>
        <end position="106"/>
    </location>
</feature>
<proteinExistence type="predicted"/>
<gene>
    <name evidence="3" type="ORF">QR685DRAFT_523357</name>
</gene>
<keyword evidence="4" id="KW-1185">Reference proteome</keyword>
<sequence length="106" mass="11825">MQITQTSFMIAFLAIGAIAIPTPGKSDEAWNQIINPTKPTTKRADEEAWTQNVGKRADDEAWTQNVGKRADEEAWTQNVGKRADEEAWTQNVGKKADDEAWAFKST</sequence>
<evidence type="ECO:0000313" key="4">
    <source>
        <dbReference type="Proteomes" id="UP001451303"/>
    </source>
</evidence>
<keyword evidence="2" id="KW-0732">Signal</keyword>
<accession>A0ABR3DDF8</accession>
<feature type="signal peptide" evidence="2">
    <location>
        <begin position="1"/>
        <end position="19"/>
    </location>
</feature>
<feature type="region of interest" description="Disordered" evidence="1">
    <location>
        <begin position="38"/>
        <end position="106"/>
    </location>
</feature>